<comment type="cofactor">
    <cofactor evidence="1 5">
        <name>FAD</name>
        <dbReference type="ChEBI" id="CHEBI:57692"/>
    </cofactor>
</comment>
<feature type="domain" description="Glucose-methanol-choline oxidoreductase N-terminal" evidence="8">
    <location>
        <begin position="286"/>
        <end position="300"/>
    </location>
</feature>
<name>A0A7W8E6G3_9BACT</name>
<dbReference type="RefSeq" id="WP_184223058.1">
    <property type="nucleotide sequence ID" value="NZ_JACHIP010000016.1"/>
</dbReference>
<dbReference type="PROSITE" id="PS00623">
    <property type="entry name" value="GMC_OXRED_1"/>
    <property type="match status" value="1"/>
</dbReference>
<dbReference type="InterPro" id="IPR000172">
    <property type="entry name" value="GMC_OxRdtase_N"/>
</dbReference>
<feature type="domain" description="Glucose-methanol-choline oxidoreductase N-terminal" evidence="7">
    <location>
        <begin position="109"/>
        <end position="132"/>
    </location>
</feature>
<dbReference type="InterPro" id="IPR036188">
    <property type="entry name" value="FAD/NAD-bd_sf"/>
</dbReference>
<evidence type="ECO:0000313" key="10">
    <source>
        <dbReference type="Proteomes" id="UP000540989"/>
    </source>
</evidence>
<dbReference type="PANTHER" id="PTHR11552:SF147">
    <property type="entry name" value="CHOLINE DEHYDROGENASE, MITOCHONDRIAL"/>
    <property type="match status" value="1"/>
</dbReference>
<dbReference type="InterPro" id="IPR012132">
    <property type="entry name" value="GMC_OxRdtase"/>
</dbReference>
<dbReference type="EC" id="1.1.99.1" evidence="9"/>
<evidence type="ECO:0000256" key="1">
    <source>
        <dbReference type="ARBA" id="ARBA00001974"/>
    </source>
</evidence>
<comment type="caution">
    <text evidence="9">The sequence shown here is derived from an EMBL/GenBank/DDBJ whole genome shotgun (WGS) entry which is preliminary data.</text>
</comment>
<comment type="similarity">
    <text evidence="2 6">Belongs to the GMC oxidoreductase family.</text>
</comment>
<dbReference type="SUPFAM" id="SSF51905">
    <property type="entry name" value="FAD/NAD(P)-binding domain"/>
    <property type="match status" value="1"/>
</dbReference>
<dbReference type="SUPFAM" id="SSF54373">
    <property type="entry name" value="FAD-linked reductases, C-terminal domain"/>
    <property type="match status" value="1"/>
</dbReference>
<accession>A0A7W8E6G3</accession>
<sequence length="550" mass="59215">MSTFEDQGNLSQHFAARVASTQRRLTQDLASEYDYIICGAGTSGSVLAYRLCEDPSVRVLLLEAGGSDESETIEDPNRWVMTLGSESDWGFSAAPNPRLNGRSVSYSMGKILGGGSSINVSTWSRGHKADWDFFARETGDAGWGYDSVLSLYRNRIEDWTGNSDVLRGQGGMVHVQPAPDPHPFADALLAGAESGGLPRFPNQNGMLMESAEGCSFVDETVMAGKRRSIFRSYAYRAMAQGNLTVLTQALVRRIVFEGTKAVGVEAVWNGSTKTFRASHEVVLSQGAIQTPKLLMQSGIGDPAHLKQFGISVLQALPAVGANLHDHISFACIWEGTGEPLPMTPRSQTVGFWKSDPSLTAPNFYTYAIGVPFPTPENAAWAAPPAQGFSMICGMSPQSRGSIRLTGADANAPLTIDAGYLSDPQDMKDLVAGITRAREIGNSTALRPFAKREVHPGPVQGTELENFLRNGLVTFWHQSGTARMGSDESSVVDSQLKVHGIENLRIVDASVLPRVTRGNTMAPCVVIGEKAADFIHQKTTISVTESVLQTA</sequence>
<reference evidence="9 10" key="1">
    <citation type="submission" date="2020-08" db="EMBL/GenBank/DDBJ databases">
        <title>Genomic Encyclopedia of Type Strains, Phase IV (KMG-V): Genome sequencing to study the core and pangenomes of soil and plant-associated prokaryotes.</title>
        <authorList>
            <person name="Whitman W."/>
        </authorList>
    </citation>
    <scope>NUCLEOTIDE SEQUENCE [LARGE SCALE GENOMIC DNA]</scope>
    <source>
        <strain evidence="9 10">M8UP14</strain>
    </source>
</reference>
<protein>
    <submittedName>
        <fullName evidence="9">Choline dehydrogenase</fullName>
        <ecNumber evidence="9">1.1.99.1</ecNumber>
    </submittedName>
</protein>
<dbReference type="Gene3D" id="3.50.50.60">
    <property type="entry name" value="FAD/NAD(P)-binding domain"/>
    <property type="match status" value="1"/>
</dbReference>
<evidence type="ECO:0000256" key="3">
    <source>
        <dbReference type="ARBA" id="ARBA00022630"/>
    </source>
</evidence>
<dbReference type="GO" id="GO:0050660">
    <property type="term" value="F:flavin adenine dinucleotide binding"/>
    <property type="evidence" value="ECO:0007669"/>
    <property type="project" value="InterPro"/>
</dbReference>
<evidence type="ECO:0000256" key="6">
    <source>
        <dbReference type="RuleBase" id="RU003968"/>
    </source>
</evidence>
<dbReference type="AlphaFoldDB" id="A0A7W8E6G3"/>
<keyword evidence="10" id="KW-1185">Reference proteome</keyword>
<dbReference type="InterPro" id="IPR007867">
    <property type="entry name" value="GMC_OxRtase_C"/>
</dbReference>
<evidence type="ECO:0000256" key="4">
    <source>
        <dbReference type="ARBA" id="ARBA00022827"/>
    </source>
</evidence>
<dbReference type="PIRSF" id="PIRSF000137">
    <property type="entry name" value="Alcohol_oxidase"/>
    <property type="match status" value="1"/>
</dbReference>
<keyword evidence="4 5" id="KW-0274">FAD</keyword>
<dbReference type="EMBL" id="JACHIP010000016">
    <property type="protein sequence ID" value="MBB5060647.1"/>
    <property type="molecule type" value="Genomic_DNA"/>
</dbReference>
<dbReference type="PROSITE" id="PS00624">
    <property type="entry name" value="GMC_OXRED_2"/>
    <property type="match status" value="1"/>
</dbReference>
<dbReference type="GO" id="GO:0008812">
    <property type="term" value="F:choline dehydrogenase activity"/>
    <property type="evidence" value="ECO:0007669"/>
    <property type="project" value="UniProtKB-EC"/>
</dbReference>
<dbReference type="Pfam" id="PF00732">
    <property type="entry name" value="GMC_oxred_N"/>
    <property type="match status" value="1"/>
</dbReference>
<dbReference type="Proteomes" id="UP000540989">
    <property type="component" value="Unassembled WGS sequence"/>
</dbReference>
<organism evidence="9 10">
    <name type="scientific">Granulicella aggregans</name>
    <dbReference type="NCBI Taxonomy" id="474949"/>
    <lineage>
        <taxon>Bacteria</taxon>
        <taxon>Pseudomonadati</taxon>
        <taxon>Acidobacteriota</taxon>
        <taxon>Terriglobia</taxon>
        <taxon>Terriglobales</taxon>
        <taxon>Acidobacteriaceae</taxon>
        <taxon>Granulicella</taxon>
    </lineage>
</organism>
<evidence type="ECO:0000259" key="7">
    <source>
        <dbReference type="PROSITE" id="PS00623"/>
    </source>
</evidence>
<evidence type="ECO:0000256" key="5">
    <source>
        <dbReference type="PIRSR" id="PIRSR000137-2"/>
    </source>
</evidence>
<evidence type="ECO:0000256" key="2">
    <source>
        <dbReference type="ARBA" id="ARBA00010790"/>
    </source>
</evidence>
<dbReference type="Pfam" id="PF05199">
    <property type="entry name" value="GMC_oxred_C"/>
    <property type="match status" value="1"/>
</dbReference>
<evidence type="ECO:0000313" key="9">
    <source>
        <dbReference type="EMBL" id="MBB5060647.1"/>
    </source>
</evidence>
<proteinExistence type="inferred from homology"/>
<dbReference type="Gene3D" id="3.30.560.10">
    <property type="entry name" value="Glucose Oxidase, domain 3"/>
    <property type="match status" value="1"/>
</dbReference>
<gene>
    <name evidence="9" type="ORF">HDF16_005383</name>
</gene>
<keyword evidence="3 6" id="KW-0285">Flavoprotein</keyword>
<evidence type="ECO:0000259" key="8">
    <source>
        <dbReference type="PROSITE" id="PS00624"/>
    </source>
</evidence>
<feature type="binding site" evidence="5">
    <location>
        <begin position="42"/>
        <end position="43"/>
    </location>
    <ligand>
        <name>FAD</name>
        <dbReference type="ChEBI" id="CHEBI:57692"/>
    </ligand>
</feature>
<feature type="binding site" evidence="5">
    <location>
        <begin position="475"/>
        <end position="476"/>
    </location>
    <ligand>
        <name>FAD</name>
        <dbReference type="ChEBI" id="CHEBI:57692"/>
    </ligand>
</feature>
<feature type="binding site" evidence="5">
    <location>
        <position position="251"/>
    </location>
    <ligand>
        <name>FAD</name>
        <dbReference type="ChEBI" id="CHEBI:57692"/>
    </ligand>
</feature>
<dbReference type="PANTHER" id="PTHR11552">
    <property type="entry name" value="GLUCOSE-METHANOL-CHOLINE GMC OXIDOREDUCTASE"/>
    <property type="match status" value="1"/>
</dbReference>
<keyword evidence="9" id="KW-0560">Oxidoreductase</keyword>